<dbReference type="SUPFAM" id="SSF47203">
    <property type="entry name" value="Acyl-CoA dehydrogenase C-terminal domain-like"/>
    <property type="match status" value="1"/>
</dbReference>
<comment type="caution">
    <text evidence="31">The sequence shown here is derived from an EMBL/GenBank/DDBJ whole genome shotgun (WGS) entry which is preliminary data.</text>
</comment>
<dbReference type="FunFam" id="1.20.140.10:FF:000002">
    <property type="entry name" value="Acyl-CoA dehydrogenase short/branched chain"/>
    <property type="match status" value="1"/>
</dbReference>
<evidence type="ECO:0000256" key="3">
    <source>
        <dbReference type="ARBA" id="ARBA00005198"/>
    </source>
</evidence>
<evidence type="ECO:0000256" key="16">
    <source>
        <dbReference type="ARBA" id="ARBA00039036"/>
    </source>
</evidence>
<dbReference type="InterPro" id="IPR009075">
    <property type="entry name" value="AcylCo_DH/oxidase_C"/>
</dbReference>
<evidence type="ECO:0000256" key="1">
    <source>
        <dbReference type="ARBA" id="ARBA00001974"/>
    </source>
</evidence>
<dbReference type="GO" id="GO:0003853">
    <property type="term" value="F:short-chain 2-methyl fatty acyl-CoA dehydrogenase activity"/>
    <property type="evidence" value="ECO:0007669"/>
    <property type="project" value="UniProtKB-EC"/>
</dbReference>
<comment type="catalytic activity">
    <reaction evidence="21">
        <text>valproyl-CoA + oxidized [electron-transfer flavoprotein] + H(+) = (2E)-2-propylpent-2-enoyl-CoA + reduced [electron-transfer flavoprotein]</text>
        <dbReference type="Rhea" id="RHEA:65344"/>
        <dbReference type="Rhea" id="RHEA-COMP:10685"/>
        <dbReference type="Rhea" id="RHEA-COMP:10686"/>
        <dbReference type="ChEBI" id="CHEBI:15378"/>
        <dbReference type="ChEBI" id="CHEBI:57692"/>
        <dbReference type="ChEBI" id="CHEBI:58307"/>
        <dbReference type="ChEBI" id="CHEBI:156457"/>
        <dbReference type="ChEBI" id="CHEBI:156458"/>
    </reaction>
    <physiologicalReaction direction="left-to-right" evidence="21">
        <dbReference type="Rhea" id="RHEA:65345"/>
    </physiologicalReaction>
</comment>
<dbReference type="Gene3D" id="1.20.140.10">
    <property type="entry name" value="Butyryl-CoA Dehydrogenase, subunit A, domain 3"/>
    <property type="match status" value="1"/>
</dbReference>
<dbReference type="Gene3D" id="1.10.540.10">
    <property type="entry name" value="Acyl-CoA dehydrogenase/oxidase, N-terminal domain"/>
    <property type="match status" value="1"/>
</dbReference>
<protein>
    <recommendedName>
        <fullName evidence="17">Short/branched chain specific acyl-CoA dehydrogenase, mitochondrial</fullName>
        <ecNumber evidence="16">1.3.8.5</ecNumber>
    </recommendedName>
    <alternativeName>
        <fullName evidence="19">2-methyl branched chain acyl-CoA dehydrogenase</fullName>
    </alternativeName>
    <alternativeName>
        <fullName evidence="18">2-methylbutyryl-coenzyme A dehydrogenase</fullName>
    </alternativeName>
</protein>
<dbReference type="FunFam" id="1.10.540.10:FF:000012">
    <property type="entry name" value="Acyl-CoA dehydrogenase short/branched chain"/>
    <property type="match status" value="1"/>
</dbReference>
<dbReference type="InterPro" id="IPR037069">
    <property type="entry name" value="AcylCoA_DH/ox_N_sf"/>
</dbReference>
<evidence type="ECO:0000256" key="12">
    <source>
        <dbReference type="ARBA" id="ARBA00023002"/>
    </source>
</evidence>
<dbReference type="InterPro" id="IPR046373">
    <property type="entry name" value="Acyl-CoA_Oxase/DH_mid-dom_sf"/>
</dbReference>
<keyword evidence="32" id="KW-1185">Reference proteome</keyword>
<dbReference type="STRING" id="48709.A0A1D2NLR4"/>
<evidence type="ECO:0000313" key="31">
    <source>
        <dbReference type="EMBL" id="ODN06223.1"/>
    </source>
</evidence>
<evidence type="ECO:0000256" key="6">
    <source>
        <dbReference type="ARBA" id="ARBA00022553"/>
    </source>
</evidence>
<dbReference type="SUPFAM" id="SSF56645">
    <property type="entry name" value="Acyl-CoA dehydrogenase NM domain-like"/>
    <property type="match status" value="1"/>
</dbReference>
<evidence type="ECO:0000256" key="2">
    <source>
        <dbReference type="ARBA" id="ARBA00004305"/>
    </source>
</evidence>
<keyword evidence="6" id="KW-0597">Phosphoprotein</keyword>
<comment type="subunit">
    <text evidence="5">Homotetramer.</text>
</comment>
<dbReference type="PANTHER" id="PTHR43884:SF1">
    <property type="entry name" value="SHORT_BRANCHED CHAIN SPECIFIC ACYL-COA DEHYDROGENASE, MITOCHONDRIAL"/>
    <property type="match status" value="1"/>
</dbReference>
<feature type="domain" description="Acyl-CoA dehydrogenase/oxidase C-terminal" evidence="28">
    <location>
        <begin position="274"/>
        <end position="422"/>
    </location>
</feature>
<name>A0A1D2NLR4_ORCCI</name>
<evidence type="ECO:0000256" key="18">
    <source>
        <dbReference type="ARBA" id="ARBA00041537"/>
    </source>
</evidence>
<dbReference type="GO" id="GO:0050660">
    <property type="term" value="F:flavin adenine dinucleotide binding"/>
    <property type="evidence" value="ECO:0007669"/>
    <property type="project" value="InterPro"/>
</dbReference>
<evidence type="ECO:0000256" key="26">
    <source>
        <dbReference type="ARBA" id="ARBA00051903"/>
    </source>
</evidence>
<comment type="similarity">
    <text evidence="4 27">Belongs to the acyl-CoA dehydrogenase family.</text>
</comment>
<dbReference type="InterPro" id="IPR013786">
    <property type="entry name" value="AcylCoA_DH/ox_N"/>
</dbReference>
<dbReference type="EMBL" id="LJIJ01000009">
    <property type="protein sequence ID" value="ODN06223.1"/>
    <property type="molecule type" value="Genomic_DNA"/>
</dbReference>
<evidence type="ECO:0000259" key="28">
    <source>
        <dbReference type="Pfam" id="PF00441"/>
    </source>
</evidence>
<evidence type="ECO:0000256" key="24">
    <source>
        <dbReference type="ARBA" id="ARBA00049192"/>
    </source>
</evidence>
<comment type="pathway">
    <text evidence="15">Amino-acid degradation; L-isoleucine degradation.</text>
</comment>
<evidence type="ECO:0000256" key="8">
    <source>
        <dbReference type="ARBA" id="ARBA00022827"/>
    </source>
</evidence>
<keyword evidence="14" id="KW-0496">Mitochondrion</keyword>
<gene>
    <name evidence="31" type="ORF">Ocin01_00472</name>
</gene>
<evidence type="ECO:0000256" key="4">
    <source>
        <dbReference type="ARBA" id="ARBA00009347"/>
    </source>
</evidence>
<dbReference type="InterPro" id="IPR036250">
    <property type="entry name" value="AcylCo_DH-like_C"/>
</dbReference>
<evidence type="ECO:0000313" key="32">
    <source>
        <dbReference type="Proteomes" id="UP000094527"/>
    </source>
</evidence>
<evidence type="ECO:0000256" key="22">
    <source>
        <dbReference type="ARBA" id="ARBA00048592"/>
    </source>
</evidence>
<dbReference type="GO" id="GO:0046395">
    <property type="term" value="P:carboxylic acid catabolic process"/>
    <property type="evidence" value="ECO:0007669"/>
    <property type="project" value="UniProtKB-ARBA"/>
</dbReference>
<evidence type="ECO:0000256" key="25">
    <source>
        <dbReference type="ARBA" id="ARBA00049552"/>
    </source>
</evidence>
<evidence type="ECO:0000256" key="17">
    <source>
        <dbReference type="ARBA" id="ARBA00039850"/>
    </source>
</evidence>
<comment type="cofactor">
    <cofactor evidence="1 27">
        <name>FAD</name>
        <dbReference type="ChEBI" id="CHEBI:57692"/>
    </cofactor>
</comment>
<evidence type="ECO:0000256" key="20">
    <source>
        <dbReference type="ARBA" id="ARBA00048235"/>
    </source>
</evidence>
<dbReference type="InterPro" id="IPR006091">
    <property type="entry name" value="Acyl-CoA_Oxase/DH_mid-dom"/>
</dbReference>
<comment type="catalytic activity">
    <reaction evidence="20">
        <text>2-methylbutanoyl-CoA + oxidized [electron-transfer flavoprotein] + H(+) = (2E)-2-methylbut-2-enoyl-CoA + reduced [electron-transfer flavoprotein]</text>
        <dbReference type="Rhea" id="RHEA:43780"/>
        <dbReference type="Rhea" id="RHEA-COMP:10685"/>
        <dbReference type="Rhea" id="RHEA-COMP:10686"/>
        <dbReference type="ChEBI" id="CHEBI:15378"/>
        <dbReference type="ChEBI" id="CHEBI:57336"/>
        <dbReference type="ChEBI" id="CHEBI:57337"/>
        <dbReference type="ChEBI" id="CHEBI:57692"/>
        <dbReference type="ChEBI" id="CHEBI:58307"/>
        <dbReference type="EC" id="1.3.8.5"/>
    </reaction>
    <physiologicalReaction direction="left-to-right" evidence="20">
        <dbReference type="Rhea" id="RHEA:43781"/>
    </physiologicalReaction>
</comment>
<evidence type="ECO:0000259" key="29">
    <source>
        <dbReference type="Pfam" id="PF02770"/>
    </source>
</evidence>
<dbReference type="Pfam" id="PF02771">
    <property type="entry name" value="Acyl-CoA_dh_N"/>
    <property type="match status" value="1"/>
</dbReference>
<evidence type="ECO:0000256" key="5">
    <source>
        <dbReference type="ARBA" id="ARBA00011881"/>
    </source>
</evidence>
<keyword evidence="10" id="KW-0809">Transit peptide</keyword>
<dbReference type="InterPro" id="IPR009100">
    <property type="entry name" value="AcylCoA_DH/oxidase_NM_dom_sf"/>
</dbReference>
<dbReference type="OrthoDB" id="10262177at2759"/>
<dbReference type="GO" id="GO:0006631">
    <property type="term" value="P:fatty acid metabolic process"/>
    <property type="evidence" value="ECO:0007669"/>
    <property type="project" value="UniProtKB-KW"/>
</dbReference>
<evidence type="ECO:0000256" key="13">
    <source>
        <dbReference type="ARBA" id="ARBA00023098"/>
    </source>
</evidence>
<comment type="catalytic activity">
    <reaction evidence="24">
        <text>hexanoyl-CoA + oxidized [electron-transfer flavoprotein] + H(+) = (2E)-hexenoyl-CoA + reduced [electron-transfer flavoprotein]</text>
        <dbReference type="Rhea" id="RHEA:43464"/>
        <dbReference type="Rhea" id="RHEA-COMP:10685"/>
        <dbReference type="Rhea" id="RHEA-COMP:10686"/>
        <dbReference type="ChEBI" id="CHEBI:15378"/>
        <dbReference type="ChEBI" id="CHEBI:57692"/>
        <dbReference type="ChEBI" id="CHEBI:58307"/>
        <dbReference type="ChEBI" id="CHEBI:62077"/>
        <dbReference type="ChEBI" id="CHEBI:62620"/>
    </reaction>
    <physiologicalReaction direction="left-to-right" evidence="24">
        <dbReference type="Rhea" id="RHEA:43465"/>
    </physiologicalReaction>
</comment>
<organism evidence="31 32">
    <name type="scientific">Orchesella cincta</name>
    <name type="common">Springtail</name>
    <name type="synonym">Podura cincta</name>
    <dbReference type="NCBI Taxonomy" id="48709"/>
    <lineage>
        <taxon>Eukaryota</taxon>
        <taxon>Metazoa</taxon>
        <taxon>Ecdysozoa</taxon>
        <taxon>Arthropoda</taxon>
        <taxon>Hexapoda</taxon>
        <taxon>Collembola</taxon>
        <taxon>Entomobryomorpha</taxon>
        <taxon>Entomobryoidea</taxon>
        <taxon>Orchesellidae</taxon>
        <taxon>Orchesellinae</taxon>
        <taxon>Orchesella</taxon>
    </lineage>
</organism>
<keyword evidence="13" id="KW-0443">Lipid metabolism</keyword>
<keyword evidence="12 27" id="KW-0560">Oxidoreductase</keyword>
<dbReference type="PANTHER" id="PTHR43884">
    <property type="entry name" value="ACYL-COA DEHYDROGENASE"/>
    <property type="match status" value="1"/>
</dbReference>
<evidence type="ECO:0000256" key="7">
    <source>
        <dbReference type="ARBA" id="ARBA00022630"/>
    </source>
</evidence>
<evidence type="ECO:0000256" key="14">
    <source>
        <dbReference type="ARBA" id="ARBA00023128"/>
    </source>
</evidence>
<dbReference type="FunFam" id="2.40.110.10:FF:000001">
    <property type="entry name" value="Acyl-CoA dehydrogenase, mitochondrial"/>
    <property type="match status" value="1"/>
</dbReference>
<keyword evidence="11" id="KW-0007">Acetylation</keyword>
<proteinExistence type="inferred from homology"/>
<feature type="domain" description="Acyl-CoA oxidase/dehydrogenase middle" evidence="29">
    <location>
        <begin position="167"/>
        <end position="262"/>
    </location>
</feature>
<feature type="domain" description="Acyl-CoA dehydrogenase/oxidase N-terminal" evidence="30">
    <location>
        <begin position="52"/>
        <end position="162"/>
    </location>
</feature>
<dbReference type="PROSITE" id="PS00073">
    <property type="entry name" value="ACYL_COA_DH_2"/>
    <property type="match status" value="1"/>
</dbReference>
<dbReference type="OMA" id="DAMFSYC"/>
<comment type="catalytic activity">
    <reaction evidence="23">
        <text>butanoyl-CoA + oxidized [electron-transfer flavoprotein] + H(+) = (2E)-butenoyl-CoA + reduced [electron-transfer flavoprotein]</text>
        <dbReference type="Rhea" id="RHEA:24004"/>
        <dbReference type="Rhea" id="RHEA-COMP:10685"/>
        <dbReference type="Rhea" id="RHEA-COMP:10686"/>
        <dbReference type="ChEBI" id="CHEBI:15378"/>
        <dbReference type="ChEBI" id="CHEBI:57332"/>
        <dbReference type="ChEBI" id="CHEBI:57371"/>
        <dbReference type="ChEBI" id="CHEBI:57692"/>
        <dbReference type="ChEBI" id="CHEBI:58307"/>
    </reaction>
    <physiologicalReaction direction="left-to-right" evidence="23">
        <dbReference type="Rhea" id="RHEA:24005"/>
    </physiologicalReaction>
</comment>
<reference evidence="31 32" key="1">
    <citation type="journal article" date="2016" name="Genome Biol. Evol.">
        <title>Gene Family Evolution Reflects Adaptation to Soil Environmental Stressors in the Genome of the Collembolan Orchesella cincta.</title>
        <authorList>
            <person name="Faddeeva-Vakhrusheva A."/>
            <person name="Derks M.F."/>
            <person name="Anvar S.Y."/>
            <person name="Agamennone V."/>
            <person name="Suring W."/>
            <person name="Smit S."/>
            <person name="van Straalen N.M."/>
            <person name="Roelofs D."/>
        </authorList>
    </citation>
    <scope>NUCLEOTIDE SEQUENCE [LARGE SCALE GENOMIC DNA]</scope>
    <source>
        <tissue evidence="31">Mixed pool</tissue>
    </source>
</reference>
<dbReference type="GO" id="GO:0005759">
    <property type="term" value="C:mitochondrial matrix"/>
    <property type="evidence" value="ECO:0007669"/>
    <property type="project" value="UniProtKB-SubCell"/>
</dbReference>
<dbReference type="EC" id="1.3.8.5" evidence="16"/>
<comment type="catalytic activity">
    <reaction evidence="25">
        <text>(2S)-2-methylbutanoyl-CoA + oxidized [electron-transfer flavoprotein] + H(+) = (2E)-2-methylbut-2-enoyl-CoA + reduced [electron-transfer flavoprotein]</text>
        <dbReference type="Rhea" id="RHEA:48256"/>
        <dbReference type="Rhea" id="RHEA-COMP:10685"/>
        <dbReference type="Rhea" id="RHEA-COMP:10686"/>
        <dbReference type="ChEBI" id="CHEBI:15378"/>
        <dbReference type="ChEBI" id="CHEBI:57337"/>
        <dbReference type="ChEBI" id="CHEBI:57692"/>
        <dbReference type="ChEBI" id="CHEBI:58307"/>
        <dbReference type="ChEBI" id="CHEBI:88166"/>
    </reaction>
    <physiologicalReaction direction="left-to-right" evidence="25">
        <dbReference type="Rhea" id="RHEA:48257"/>
    </physiologicalReaction>
</comment>
<comment type="catalytic activity">
    <reaction evidence="26">
        <text>2-methylpropanoyl-CoA + oxidized [electron-transfer flavoprotein] + H(+) = 2-methylpropenoyl-CoA + reduced [electron-transfer flavoprotein]</text>
        <dbReference type="Rhea" id="RHEA:44180"/>
        <dbReference type="Rhea" id="RHEA-COMP:10685"/>
        <dbReference type="Rhea" id="RHEA-COMP:10686"/>
        <dbReference type="ChEBI" id="CHEBI:15378"/>
        <dbReference type="ChEBI" id="CHEBI:57338"/>
        <dbReference type="ChEBI" id="CHEBI:57692"/>
        <dbReference type="ChEBI" id="CHEBI:58307"/>
        <dbReference type="ChEBI" id="CHEBI:62500"/>
    </reaction>
    <physiologicalReaction direction="left-to-right" evidence="26">
        <dbReference type="Rhea" id="RHEA:44181"/>
    </physiologicalReaction>
</comment>
<evidence type="ECO:0000256" key="15">
    <source>
        <dbReference type="ARBA" id="ARBA00037895"/>
    </source>
</evidence>
<dbReference type="Pfam" id="PF00441">
    <property type="entry name" value="Acyl-CoA_dh_1"/>
    <property type="match status" value="1"/>
</dbReference>
<comment type="catalytic activity">
    <reaction evidence="22">
        <text>(2R)-2-methylbutanoyl-CoA + oxidized [electron-transfer flavoprotein] + H(+) = ethylacryloyl-CoA + reduced [electron-transfer flavoprotein]</text>
        <dbReference type="Rhea" id="RHEA:65296"/>
        <dbReference type="Rhea" id="RHEA-COMP:10685"/>
        <dbReference type="Rhea" id="RHEA-COMP:10686"/>
        <dbReference type="ChEBI" id="CHEBI:15378"/>
        <dbReference type="ChEBI" id="CHEBI:57692"/>
        <dbReference type="ChEBI" id="CHEBI:58307"/>
        <dbReference type="ChEBI" id="CHEBI:156439"/>
        <dbReference type="ChEBI" id="CHEBI:156440"/>
    </reaction>
    <physiologicalReaction direction="left-to-right" evidence="22">
        <dbReference type="Rhea" id="RHEA:65297"/>
    </physiologicalReaction>
</comment>
<evidence type="ECO:0000259" key="30">
    <source>
        <dbReference type="Pfam" id="PF02771"/>
    </source>
</evidence>
<comment type="pathway">
    <text evidence="3">Lipid metabolism; mitochondrial fatty acid beta-oxidation.</text>
</comment>
<evidence type="ECO:0000256" key="11">
    <source>
        <dbReference type="ARBA" id="ARBA00022990"/>
    </source>
</evidence>
<comment type="subcellular location">
    <subcellularLocation>
        <location evidence="2">Mitochondrion matrix</location>
    </subcellularLocation>
</comment>
<dbReference type="InterPro" id="IPR006089">
    <property type="entry name" value="Acyl-CoA_DH_CS"/>
</dbReference>
<sequence>MSSLTKCRLVLSNGAAKSSATKWLNQFRLAKSIGPVCQRYSSSLHAPLTVLTEDELVMKDTVSKFAREKIGPVVKKMDAEGKTDPEVIEELFKNGLMGVEIPTDFGGSESTFGSSIVVIEELAKVDPGISVMVDIQNTLINTLIMKLGTDEQKKKYLPMLATNTVGSFCLSEPQSGSDAFSLKTRAVKDGSDYVINGSKIWISSADVSGIFLVMANADPSKGYKGITCFIVEKEMAGFSVGKKEDKLGIRSSTTCAVHFDNVRVPASNILGEYGKGYKYAIEMLNEGRIGIGAQMVGLAQGCFEATVPYTLERRQFGQRIFDFQSMSHQISRVATQIECARLLTYNACRLKEAKLPFVKQAAMAKYYSAEAATETTSKCIEWMGGVGFTKDYPVEKYYRDCKIGTIYEGTTNIQLNTIAKHLEKEFDEL</sequence>
<evidence type="ECO:0000256" key="19">
    <source>
        <dbReference type="ARBA" id="ARBA00042821"/>
    </source>
</evidence>
<dbReference type="PROSITE" id="PS00072">
    <property type="entry name" value="ACYL_COA_DH_1"/>
    <property type="match status" value="1"/>
</dbReference>
<dbReference type="Proteomes" id="UP000094527">
    <property type="component" value="Unassembled WGS sequence"/>
</dbReference>
<evidence type="ECO:0000256" key="9">
    <source>
        <dbReference type="ARBA" id="ARBA00022832"/>
    </source>
</evidence>
<dbReference type="AlphaFoldDB" id="A0A1D2NLR4"/>
<dbReference type="CDD" id="cd01158">
    <property type="entry name" value="SCAD_SBCAD"/>
    <property type="match status" value="1"/>
</dbReference>
<evidence type="ECO:0000256" key="10">
    <source>
        <dbReference type="ARBA" id="ARBA00022946"/>
    </source>
</evidence>
<accession>A0A1D2NLR4</accession>
<dbReference type="Pfam" id="PF02770">
    <property type="entry name" value="Acyl-CoA_dh_M"/>
    <property type="match status" value="1"/>
</dbReference>
<keyword evidence="9" id="KW-0276">Fatty acid metabolism</keyword>
<evidence type="ECO:0000256" key="27">
    <source>
        <dbReference type="RuleBase" id="RU362125"/>
    </source>
</evidence>
<evidence type="ECO:0000256" key="21">
    <source>
        <dbReference type="ARBA" id="ARBA00048307"/>
    </source>
</evidence>
<evidence type="ECO:0000256" key="23">
    <source>
        <dbReference type="ARBA" id="ARBA00049096"/>
    </source>
</evidence>
<keyword evidence="8 27" id="KW-0274">FAD</keyword>
<dbReference type="Gene3D" id="2.40.110.10">
    <property type="entry name" value="Butyryl-CoA Dehydrogenase, subunit A, domain 2"/>
    <property type="match status" value="1"/>
</dbReference>
<keyword evidence="7 27" id="KW-0285">Flavoprotein</keyword>